<dbReference type="Proteomes" id="UP000193100">
    <property type="component" value="Plasmid pSMR5"/>
</dbReference>
<dbReference type="AlphaFoldDB" id="A0A1W6KFW3"/>
<accession>A0A1W6KFW3</accession>
<name>A0A1W6KFW3_9GAMM</name>
<evidence type="ECO:0008006" key="4">
    <source>
        <dbReference type="Google" id="ProtNLM"/>
    </source>
</evidence>
<geneLocation type="plasmid" evidence="3">
    <name>psmr5</name>
</geneLocation>
<dbReference type="EMBL" id="CP020932">
    <property type="protein sequence ID" value="ARM86291.1"/>
    <property type="molecule type" value="Genomic_DNA"/>
</dbReference>
<evidence type="ECO:0000313" key="2">
    <source>
        <dbReference type="EMBL" id="ARM86291.1"/>
    </source>
</evidence>
<protein>
    <recommendedName>
        <fullName evidence="4">Conjugal transfer protein TraF</fullName>
    </recommendedName>
</protein>
<feature type="signal peptide" evidence="1">
    <location>
        <begin position="1"/>
        <end position="26"/>
    </location>
</feature>
<gene>
    <name evidence="2" type="ORF">MARSALSMR5_04274</name>
</gene>
<keyword evidence="2" id="KW-0614">Plasmid</keyword>
<evidence type="ECO:0000313" key="3">
    <source>
        <dbReference type="Proteomes" id="UP000193100"/>
    </source>
</evidence>
<keyword evidence="1" id="KW-0732">Signal</keyword>
<reference evidence="2 3" key="1">
    <citation type="submission" date="2017-04" db="EMBL/GenBank/DDBJ databases">
        <title>Genome Sequence of Marinobacter salarius strain SMR5 Isolated from a culture of the Diatom Skeletonema marinoi.</title>
        <authorList>
            <person name="Topel M."/>
            <person name="Pinder M.I.M."/>
            <person name="Johansson O.N."/>
            <person name="Kourtchenko O."/>
            <person name="Godhe A."/>
            <person name="Clarke A.K."/>
        </authorList>
    </citation>
    <scope>NUCLEOTIDE SEQUENCE [LARGE SCALE GENOMIC DNA]</scope>
    <source>
        <strain evidence="2 3">SMR5</strain>
        <plasmid evidence="3">Plasmid psmr5</plasmid>
    </source>
</reference>
<proteinExistence type="predicted"/>
<organism evidence="2 3">
    <name type="scientific">Marinobacter salarius</name>
    <dbReference type="NCBI Taxonomy" id="1420917"/>
    <lineage>
        <taxon>Bacteria</taxon>
        <taxon>Pseudomonadati</taxon>
        <taxon>Pseudomonadota</taxon>
        <taxon>Gammaproteobacteria</taxon>
        <taxon>Pseudomonadales</taxon>
        <taxon>Marinobacteraceae</taxon>
        <taxon>Marinobacter</taxon>
    </lineage>
</organism>
<evidence type="ECO:0000256" key="1">
    <source>
        <dbReference type="SAM" id="SignalP"/>
    </source>
</evidence>
<sequence>MNRVRSPLALVIVLSTGMMASAFALADAAEKFTTNYERGESGGNAIQNNNRDPLWADDAMVGKGVAPTVISANVPLESGLANIPGNAAATASNLLTVFERMEMDAEFQALLDRVKNGGALGDVNYGHDGHLNDLNLRADQLEQLFNAAQGEGE</sequence>
<feature type="chain" id="PRO_5012054581" description="Conjugal transfer protein TraF" evidence="1">
    <location>
        <begin position="27"/>
        <end position="153"/>
    </location>
</feature>